<accession>A0A7C9CKQ5</accession>
<dbReference type="EMBL" id="GISG01031088">
    <property type="protein sequence ID" value="MBA4620601.1"/>
    <property type="molecule type" value="Transcribed_RNA"/>
</dbReference>
<sequence>MSRACGLARNVNNKPIANIISSKAIKSLIDLVAGNKLNVTSDVVLPAYIHHFLCVTHPSCHASFHHSFSKDEGERRQINGLFRGTHNHKCPIHFQQLQRQAKRVMG</sequence>
<organism evidence="1">
    <name type="scientific">Opuntia streptacantha</name>
    <name type="common">Prickly pear cactus</name>
    <name type="synonym">Opuntia cardona</name>
    <dbReference type="NCBI Taxonomy" id="393608"/>
    <lineage>
        <taxon>Eukaryota</taxon>
        <taxon>Viridiplantae</taxon>
        <taxon>Streptophyta</taxon>
        <taxon>Embryophyta</taxon>
        <taxon>Tracheophyta</taxon>
        <taxon>Spermatophyta</taxon>
        <taxon>Magnoliopsida</taxon>
        <taxon>eudicotyledons</taxon>
        <taxon>Gunneridae</taxon>
        <taxon>Pentapetalae</taxon>
        <taxon>Caryophyllales</taxon>
        <taxon>Cactineae</taxon>
        <taxon>Cactaceae</taxon>
        <taxon>Opuntioideae</taxon>
        <taxon>Opuntia</taxon>
    </lineage>
</organism>
<name>A0A7C9CKQ5_OPUST</name>
<reference evidence="1" key="2">
    <citation type="submission" date="2020-07" db="EMBL/GenBank/DDBJ databases">
        <authorList>
            <person name="Vera ALvarez R."/>
            <person name="Arias-Moreno D.M."/>
            <person name="Jimenez-Jacinto V."/>
            <person name="Jimenez-Bremont J.F."/>
            <person name="Swaminathan K."/>
            <person name="Moose S.P."/>
            <person name="Guerrero-Gonzalez M.L."/>
            <person name="Marino-Ramirez L."/>
            <person name="Landsman D."/>
            <person name="Rodriguez-Kessler M."/>
            <person name="Delgado-Sanchez P."/>
        </authorList>
    </citation>
    <scope>NUCLEOTIDE SEQUENCE</scope>
    <source>
        <tissue evidence="1">Cladode</tissue>
    </source>
</reference>
<reference evidence="1" key="1">
    <citation type="journal article" date="2013" name="J. Plant Res.">
        <title>Effect of fungi and light on seed germination of three Opuntia species from semiarid lands of central Mexico.</title>
        <authorList>
            <person name="Delgado-Sanchez P."/>
            <person name="Jimenez-Bremont J.F."/>
            <person name="Guerrero-Gonzalez Mde L."/>
            <person name="Flores J."/>
        </authorList>
    </citation>
    <scope>NUCLEOTIDE SEQUENCE</scope>
    <source>
        <tissue evidence="1">Cladode</tissue>
    </source>
</reference>
<dbReference type="AlphaFoldDB" id="A0A7C9CKQ5"/>
<protein>
    <submittedName>
        <fullName evidence="1">Uncharacterized protein</fullName>
    </submittedName>
</protein>
<evidence type="ECO:0000313" key="1">
    <source>
        <dbReference type="EMBL" id="MBA4620601.1"/>
    </source>
</evidence>
<proteinExistence type="predicted"/>